<reference evidence="8 9" key="1">
    <citation type="submission" date="2019-04" db="EMBL/GenBank/DDBJ databases">
        <authorList>
            <person name="Grouzdev D.S."/>
            <person name="Nazina T.N."/>
        </authorList>
    </citation>
    <scope>NUCLEOTIDE SEQUENCE [LARGE SCALE GENOMIC DNA]</scope>
    <source>
        <strain evidence="8 9">SHC 3-19</strain>
    </source>
</reference>
<organism evidence="8 9">
    <name type="scientific">Thermomonas fusca</name>
    <dbReference type="NCBI Taxonomy" id="215690"/>
    <lineage>
        <taxon>Bacteria</taxon>
        <taxon>Pseudomonadati</taxon>
        <taxon>Pseudomonadota</taxon>
        <taxon>Gammaproteobacteria</taxon>
        <taxon>Lysobacterales</taxon>
        <taxon>Lysobacteraceae</taxon>
        <taxon>Thermomonas</taxon>
    </lineage>
</organism>
<dbReference type="GO" id="GO:0046677">
    <property type="term" value="P:response to antibiotic"/>
    <property type="evidence" value="ECO:0007669"/>
    <property type="project" value="TreeGrafter"/>
</dbReference>
<dbReference type="PANTHER" id="PTHR30158:SF3">
    <property type="entry name" value="MULTIDRUG EFFLUX PUMP SUBUNIT ACRA-RELATED"/>
    <property type="match status" value="1"/>
</dbReference>
<feature type="domain" description="Multidrug resistance protein MdtA-like beta-barrel" evidence="6">
    <location>
        <begin position="211"/>
        <end position="297"/>
    </location>
</feature>
<dbReference type="STRING" id="1123377.GCA_000423885_00024"/>
<proteinExistence type="inferred from homology"/>
<dbReference type="Pfam" id="PF25944">
    <property type="entry name" value="Beta-barrel_RND"/>
    <property type="match status" value="1"/>
</dbReference>
<evidence type="ECO:0000259" key="5">
    <source>
        <dbReference type="Pfam" id="PF25917"/>
    </source>
</evidence>
<dbReference type="InterPro" id="IPR006143">
    <property type="entry name" value="RND_pump_MFP"/>
</dbReference>
<dbReference type="FunFam" id="2.40.420.20:FF:000001">
    <property type="entry name" value="Efflux RND transporter periplasmic adaptor subunit"/>
    <property type="match status" value="1"/>
</dbReference>
<gene>
    <name evidence="8" type="ORF">E5S66_10340</name>
</gene>
<dbReference type="Gene3D" id="2.40.30.170">
    <property type="match status" value="1"/>
</dbReference>
<dbReference type="Gene3D" id="2.40.420.20">
    <property type="match status" value="1"/>
</dbReference>
<comment type="similarity">
    <text evidence="2">Belongs to the membrane fusion protein (MFP) (TC 8.A.1) family.</text>
</comment>
<dbReference type="GO" id="GO:0022857">
    <property type="term" value="F:transmembrane transporter activity"/>
    <property type="evidence" value="ECO:0007669"/>
    <property type="project" value="InterPro"/>
</dbReference>
<evidence type="ECO:0000259" key="7">
    <source>
        <dbReference type="Pfam" id="PF25967"/>
    </source>
</evidence>
<accession>A0A5R9PFE5</accession>
<dbReference type="AlphaFoldDB" id="A0A5R9PFE5"/>
<protein>
    <submittedName>
        <fullName evidence="8">Efflux RND transporter periplasmic adaptor subunit</fullName>
    </submittedName>
</protein>
<evidence type="ECO:0000259" key="6">
    <source>
        <dbReference type="Pfam" id="PF25944"/>
    </source>
</evidence>
<dbReference type="PROSITE" id="PS51257">
    <property type="entry name" value="PROKAR_LIPOPROTEIN"/>
    <property type="match status" value="1"/>
</dbReference>
<dbReference type="Gene3D" id="1.10.287.470">
    <property type="entry name" value="Helix hairpin bin"/>
    <property type="match status" value="1"/>
</dbReference>
<dbReference type="PANTHER" id="PTHR30158">
    <property type="entry name" value="ACRA/E-RELATED COMPONENT OF DRUG EFFLUX TRANSPORTER"/>
    <property type="match status" value="1"/>
</dbReference>
<feature type="domain" description="Multidrug resistance protein MdtA-like barrel-sandwich hybrid" evidence="5">
    <location>
        <begin position="65"/>
        <end position="207"/>
    </location>
</feature>
<evidence type="ECO:0000259" key="4">
    <source>
        <dbReference type="Pfam" id="PF25876"/>
    </source>
</evidence>
<dbReference type="InterPro" id="IPR058627">
    <property type="entry name" value="MdtA-like_C"/>
</dbReference>
<comment type="caution">
    <text evidence="8">The sequence shown here is derived from an EMBL/GenBank/DDBJ whole genome shotgun (WGS) entry which is preliminary data.</text>
</comment>
<dbReference type="Pfam" id="PF25917">
    <property type="entry name" value="BSH_RND"/>
    <property type="match status" value="1"/>
</dbReference>
<dbReference type="EMBL" id="SROY01000004">
    <property type="protein sequence ID" value="TLX21330.1"/>
    <property type="molecule type" value="Genomic_DNA"/>
</dbReference>
<dbReference type="Gene3D" id="2.40.50.100">
    <property type="match status" value="1"/>
</dbReference>
<feature type="domain" description="Multidrug resistance protein MdtA-like C-terminal permuted SH3" evidence="7">
    <location>
        <begin position="303"/>
        <end position="365"/>
    </location>
</feature>
<dbReference type="GO" id="GO:0005886">
    <property type="term" value="C:plasma membrane"/>
    <property type="evidence" value="ECO:0007669"/>
    <property type="project" value="UniProtKB-SubCell"/>
</dbReference>
<comment type="subcellular location">
    <subcellularLocation>
        <location evidence="1">Cell inner membrane</location>
        <topology evidence="1">Lipid-anchor</topology>
    </subcellularLocation>
</comment>
<evidence type="ECO:0000313" key="9">
    <source>
        <dbReference type="Proteomes" id="UP000308508"/>
    </source>
</evidence>
<sequence>MSSFRPRAALPLTLIAVALAVSACGGNAPPAAAQMPPPEVTVVTLKSSDVTLSRELSGRVTPSLIAEVRPQVTGIVRQRLFTEGGSVRAGQALYQIDNTAFLADRNAAAAQVVRAQAALTTASLKAARSAELAKTQVISKQDNDNAQAALRQAQAELRAARAGVQGANVPLGFTRVSAPISGKIGRSAVTAGALVNAGQPAALATIQQLDPMYIDLSQSSAELLQLRRETAAGNLASTDEVPVGIVLEDGSRYAHAGRMSFAETTVDPTTGSFIVRVVVPNPDQVLLPGMYVRAVLANGVRRNALLVPQQGVSRDPKGQASAMVVDAEGKAALRQVTVSRTVGASWLVEDGLKPGDRVIVEGLQKIQPGAPVRAVEQGAPAAPAK</sequence>
<dbReference type="InterPro" id="IPR058626">
    <property type="entry name" value="MdtA-like_b-barrel"/>
</dbReference>
<dbReference type="RefSeq" id="WP_138349131.1">
    <property type="nucleotide sequence ID" value="NZ_SROY01000004.1"/>
</dbReference>
<evidence type="ECO:0000256" key="2">
    <source>
        <dbReference type="ARBA" id="ARBA00009477"/>
    </source>
</evidence>
<keyword evidence="3" id="KW-0732">Signal</keyword>
<name>A0A5R9PFE5_9GAMM</name>
<dbReference type="SUPFAM" id="SSF111369">
    <property type="entry name" value="HlyD-like secretion proteins"/>
    <property type="match status" value="1"/>
</dbReference>
<feature type="signal peptide" evidence="3">
    <location>
        <begin position="1"/>
        <end position="23"/>
    </location>
</feature>
<dbReference type="NCBIfam" id="TIGR01730">
    <property type="entry name" value="RND_mfp"/>
    <property type="match status" value="1"/>
</dbReference>
<evidence type="ECO:0000313" key="8">
    <source>
        <dbReference type="EMBL" id="TLX21330.1"/>
    </source>
</evidence>
<keyword evidence="9" id="KW-1185">Reference proteome</keyword>
<feature type="chain" id="PRO_5024371984" evidence="3">
    <location>
        <begin position="24"/>
        <end position="385"/>
    </location>
</feature>
<dbReference type="Proteomes" id="UP000308508">
    <property type="component" value="Unassembled WGS sequence"/>
</dbReference>
<evidence type="ECO:0000256" key="3">
    <source>
        <dbReference type="SAM" id="SignalP"/>
    </source>
</evidence>
<feature type="domain" description="Multidrug resistance protein MdtA-like alpha-helical hairpin" evidence="4">
    <location>
        <begin position="106"/>
        <end position="174"/>
    </location>
</feature>
<dbReference type="InterPro" id="IPR058624">
    <property type="entry name" value="MdtA-like_HH"/>
</dbReference>
<dbReference type="Pfam" id="PF25967">
    <property type="entry name" value="RND-MFP_C"/>
    <property type="match status" value="1"/>
</dbReference>
<evidence type="ECO:0000256" key="1">
    <source>
        <dbReference type="ARBA" id="ARBA00004519"/>
    </source>
</evidence>
<dbReference type="InterPro" id="IPR058625">
    <property type="entry name" value="MdtA-like_BSH"/>
</dbReference>
<dbReference type="Pfam" id="PF25876">
    <property type="entry name" value="HH_MFP_RND"/>
    <property type="match status" value="1"/>
</dbReference>